<evidence type="ECO:0000256" key="5">
    <source>
        <dbReference type="ARBA" id="ARBA00022989"/>
    </source>
</evidence>
<comment type="caution">
    <text evidence="10">The sequence shown here is derived from an EMBL/GenBank/DDBJ whole genome shotgun (WGS) entry which is preliminary data.</text>
</comment>
<name>A0A9D4YUX0_CHLVU</name>
<evidence type="ECO:0000256" key="2">
    <source>
        <dbReference type="ARBA" id="ARBA00022448"/>
    </source>
</evidence>
<dbReference type="Pfam" id="PF01490">
    <property type="entry name" value="Aa_trans"/>
    <property type="match status" value="1"/>
</dbReference>
<evidence type="ECO:0000256" key="8">
    <source>
        <dbReference type="SAM" id="Phobius"/>
    </source>
</evidence>
<evidence type="ECO:0000256" key="3">
    <source>
        <dbReference type="ARBA" id="ARBA00022692"/>
    </source>
</evidence>
<keyword evidence="5 8" id="KW-1133">Transmembrane helix</keyword>
<sequence>MGNLFASPVPETEEFATEFLRVQAAVAALPAEPDSQGDIESCQLRLQFVQLKIACAQYWLHKARIWARFHESQLEQEKLALQEGQAVLESSLPAIDEVPQTVDVEGCTPCDGCMGSIDEVDSFEPLVRHSQDSATGLTDFYWLPCLGCGGPAIGPDTSPAATRGGSARQPVDGCGDARSLAGSSPDTPDHAREAGVEARRQGMTDASLVAASGTSCGTDAGASAAAAGTTSSLPHVSGAPVEQLPCSCGSAAVYLGVAVVGYWAWGNSVSGFVLAMSTHPTWLLIVTNLMSVSQLLVAEQVCEYVLYETGELALVARFPWATWLHKQRLNSQGRRVQVPSRLTMLLVRVPYIAVITTIAATFPFFTQIMGLVGALGLTPLCLVLPPVLYVMARGRGSGGGSSKGEKGSTGLSPLAYWANVSAAVVWAGVGLLAAIGSVRAIVVAIEAHDFYS</sequence>
<comment type="subcellular location">
    <subcellularLocation>
        <location evidence="1">Membrane</location>
    </subcellularLocation>
</comment>
<dbReference type="InterPro" id="IPR013057">
    <property type="entry name" value="AA_transpt_TM"/>
</dbReference>
<dbReference type="EMBL" id="SIDB01000009">
    <property type="protein sequence ID" value="KAI3427932.1"/>
    <property type="molecule type" value="Genomic_DNA"/>
</dbReference>
<feature type="transmembrane region" description="Helical" evidence="8">
    <location>
        <begin position="345"/>
        <end position="365"/>
    </location>
</feature>
<feature type="region of interest" description="Disordered" evidence="7">
    <location>
        <begin position="156"/>
        <end position="199"/>
    </location>
</feature>
<keyword evidence="3 8" id="KW-0812">Transmembrane</keyword>
<accession>A0A9D4YUX0</accession>
<feature type="domain" description="Amino acid transporter transmembrane" evidence="9">
    <location>
        <begin position="251"/>
        <end position="394"/>
    </location>
</feature>
<keyword evidence="6 8" id="KW-0472">Membrane</keyword>
<gene>
    <name evidence="10" type="ORF">D9Q98_006323</name>
</gene>
<organism evidence="10 11">
    <name type="scientific">Chlorella vulgaris</name>
    <name type="common">Green alga</name>
    <dbReference type="NCBI Taxonomy" id="3077"/>
    <lineage>
        <taxon>Eukaryota</taxon>
        <taxon>Viridiplantae</taxon>
        <taxon>Chlorophyta</taxon>
        <taxon>core chlorophytes</taxon>
        <taxon>Trebouxiophyceae</taxon>
        <taxon>Chlorellales</taxon>
        <taxon>Chlorellaceae</taxon>
        <taxon>Chlorella clade</taxon>
        <taxon>Chlorella</taxon>
    </lineage>
</organism>
<keyword evidence="2" id="KW-0813">Transport</keyword>
<dbReference type="AlphaFoldDB" id="A0A9D4YUX0"/>
<evidence type="ECO:0000313" key="11">
    <source>
        <dbReference type="Proteomes" id="UP001055712"/>
    </source>
</evidence>
<evidence type="ECO:0000256" key="4">
    <source>
        <dbReference type="ARBA" id="ARBA00022970"/>
    </source>
</evidence>
<dbReference type="GO" id="GO:0006865">
    <property type="term" value="P:amino acid transport"/>
    <property type="evidence" value="ECO:0007669"/>
    <property type="project" value="UniProtKB-KW"/>
</dbReference>
<evidence type="ECO:0000256" key="7">
    <source>
        <dbReference type="SAM" id="MobiDB-lite"/>
    </source>
</evidence>
<feature type="transmembrane region" description="Helical" evidence="8">
    <location>
        <begin position="371"/>
        <end position="392"/>
    </location>
</feature>
<evidence type="ECO:0000313" key="10">
    <source>
        <dbReference type="EMBL" id="KAI3427932.1"/>
    </source>
</evidence>
<protein>
    <recommendedName>
        <fullName evidence="9">Amino acid transporter transmembrane domain-containing protein</fullName>
    </recommendedName>
</protein>
<keyword evidence="11" id="KW-1185">Reference proteome</keyword>
<dbReference type="Proteomes" id="UP001055712">
    <property type="component" value="Unassembled WGS sequence"/>
</dbReference>
<evidence type="ECO:0000256" key="1">
    <source>
        <dbReference type="ARBA" id="ARBA00004370"/>
    </source>
</evidence>
<dbReference type="GO" id="GO:0016020">
    <property type="term" value="C:membrane"/>
    <property type="evidence" value="ECO:0007669"/>
    <property type="project" value="UniProtKB-SubCell"/>
</dbReference>
<reference evidence="10" key="2">
    <citation type="submission" date="2020-11" db="EMBL/GenBank/DDBJ databases">
        <authorList>
            <person name="Cecchin M."/>
            <person name="Marcolungo L."/>
            <person name="Rossato M."/>
            <person name="Girolomoni L."/>
            <person name="Cosentino E."/>
            <person name="Cuine S."/>
            <person name="Li-Beisson Y."/>
            <person name="Delledonne M."/>
            <person name="Ballottari M."/>
        </authorList>
    </citation>
    <scope>NUCLEOTIDE SEQUENCE</scope>
    <source>
        <strain evidence="10">211/11P</strain>
        <tissue evidence="10">Whole cell</tissue>
    </source>
</reference>
<reference evidence="10" key="1">
    <citation type="journal article" date="2019" name="Plant J.">
        <title>Chlorella vulgaris genome assembly and annotation reveals the molecular basis for metabolic acclimation to high light conditions.</title>
        <authorList>
            <person name="Cecchin M."/>
            <person name="Marcolungo L."/>
            <person name="Rossato M."/>
            <person name="Girolomoni L."/>
            <person name="Cosentino E."/>
            <person name="Cuine S."/>
            <person name="Li-Beisson Y."/>
            <person name="Delledonne M."/>
            <person name="Ballottari M."/>
        </authorList>
    </citation>
    <scope>NUCLEOTIDE SEQUENCE</scope>
    <source>
        <strain evidence="10">211/11P</strain>
    </source>
</reference>
<feature type="compositionally biased region" description="Basic and acidic residues" evidence="7">
    <location>
        <begin position="187"/>
        <end position="199"/>
    </location>
</feature>
<keyword evidence="4" id="KW-0029">Amino-acid transport</keyword>
<dbReference type="PANTHER" id="PTHR48017">
    <property type="entry name" value="OS05G0424000 PROTEIN-RELATED"/>
    <property type="match status" value="1"/>
</dbReference>
<feature type="transmembrane region" description="Helical" evidence="8">
    <location>
        <begin position="413"/>
        <end position="435"/>
    </location>
</feature>
<evidence type="ECO:0000256" key="6">
    <source>
        <dbReference type="ARBA" id="ARBA00023136"/>
    </source>
</evidence>
<evidence type="ECO:0000259" key="9">
    <source>
        <dbReference type="Pfam" id="PF01490"/>
    </source>
</evidence>
<proteinExistence type="predicted"/>